<keyword evidence="2" id="KW-0547">Nucleotide-binding</keyword>
<feature type="domain" description="SRP54-type proteins GTP-binding" evidence="6">
    <location>
        <begin position="3"/>
        <end position="93"/>
    </location>
</feature>
<dbReference type="SMART" id="SM00962">
    <property type="entry name" value="SRP54"/>
    <property type="match status" value="1"/>
</dbReference>
<dbReference type="AlphaFoldDB" id="T1AV73"/>
<dbReference type="PANTHER" id="PTHR43134">
    <property type="entry name" value="SIGNAL RECOGNITION PARTICLE RECEPTOR SUBUNIT ALPHA"/>
    <property type="match status" value="1"/>
</dbReference>
<evidence type="ECO:0000313" key="7">
    <source>
        <dbReference type="EMBL" id="EQD61412.1"/>
    </source>
</evidence>
<accession>T1AV73</accession>
<dbReference type="Gene3D" id="3.40.50.300">
    <property type="entry name" value="P-loop containing nucleotide triphosphate hydrolases"/>
    <property type="match status" value="1"/>
</dbReference>
<evidence type="ECO:0000256" key="3">
    <source>
        <dbReference type="ARBA" id="ARBA00023134"/>
    </source>
</evidence>
<dbReference type="GO" id="GO:0005047">
    <property type="term" value="F:signal recognition particle binding"/>
    <property type="evidence" value="ECO:0007669"/>
    <property type="project" value="TreeGrafter"/>
</dbReference>
<dbReference type="GO" id="GO:0012505">
    <property type="term" value="C:endomembrane system"/>
    <property type="evidence" value="ECO:0007669"/>
    <property type="project" value="UniProtKB-SubCell"/>
</dbReference>
<organism evidence="7">
    <name type="scientific">mine drainage metagenome</name>
    <dbReference type="NCBI Taxonomy" id="410659"/>
    <lineage>
        <taxon>unclassified sequences</taxon>
        <taxon>metagenomes</taxon>
        <taxon>ecological metagenomes</taxon>
    </lineage>
</organism>
<dbReference type="SUPFAM" id="SSF52540">
    <property type="entry name" value="P-loop containing nucleoside triphosphate hydrolases"/>
    <property type="match status" value="1"/>
</dbReference>
<dbReference type="GO" id="GO:0003924">
    <property type="term" value="F:GTPase activity"/>
    <property type="evidence" value="ECO:0007669"/>
    <property type="project" value="TreeGrafter"/>
</dbReference>
<evidence type="ECO:0000256" key="5">
    <source>
        <dbReference type="ARBA" id="ARBA00029433"/>
    </source>
</evidence>
<comment type="subcellular location">
    <subcellularLocation>
        <location evidence="5">Endomembrane system</location>
        <topology evidence="5">Peripheral membrane protein</topology>
        <orientation evidence="5">Cytoplasmic side</orientation>
    </subcellularLocation>
</comment>
<comment type="similarity">
    <text evidence="1">Belongs to the GTP-binding SRP family.</text>
</comment>
<evidence type="ECO:0000259" key="6">
    <source>
        <dbReference type="SMART" id="SM00962"/>
    </source>
</evidence>
<dbReference type="EMBL" id="AUZX01006930">
    <property type="protein sequence ID" value="EQD61412.1"/>
    <property type="molecule type" value="Genomic_DNA"/>
</dbReference>
<keyword evidence="4" id="KW-0472">Membrane</keyword>
<evidence type="ECO:0000256" key="4">
    <source>
        <dbReference type="ARBA" id="ARBA00023136"/>
    </source>
</evidence>
<comment type="caution">
    <text evidence="7">The sequence shown here is derived from an EMBL/GenBank/DDBJ whole genome shotgun (WGS) entry which is preliminary data.</text>
</comment>
<reference evidence="7" key="2">
    <citation type="journal article" date="2014" name="ISME J.">
        <title>Microbial stratification in low pH oxic and suboxic macroscopic growths along an acid mine drainage.</title>
        <authorList>
            <person name="Mendez-Garcia C."/>
            <person name="Mesa V."/>
            <person name="Sprenger R.R."/>
            <person name="Richter M."/>
            <person name="Diez M.S."/>
            <person name="Solano J."/>
            <person name="Bargiela R."/>
            <person name="Golyshina O.V."/>
            <person name="Manteca A."/>
            <person name="Ramos J.L."/>
            <person name="Gallego J.R."/>
            <person name="Llorente I."/>
            <person name="Martins Dos Santos V.A."/>
            <person name="Jensen O.N."/>
            <person name="Pelaez A.I."/>
            <person name="Sanchez J."/>
            <person name="Ferrer M."/>
        </authorList>
    </citation>
    <scope>NUCLEOTIDE SEQUENCE</scope>
</reference>
<dbReference type="InterPro" id="IPR027417">
    <property type="entry name" value="P-loop_NTPase"/>
</dbReference>
<gene>
    <name evidence="7" type="ORF">B1A_09714</name>
</gene>
<dbReference type="GO" id="GO:0006614">
    <property type="term" value="P:SRP-dependent cotranslational protein targeting to membrane"/>
    <property type="evidence" value="ECO:0007669"/>
    <property type="project" value="InterPro"/>
</dbReference>
<feature type="non-terminal residue" evidence="7">
    <location>
        <position position="93"/>
    </location>
</feature>
<dbReference type="InterPro" id="IPR000897">
    <property type="entry name" value="SRP54_GTPase_dom"/>
</dbReference>
<dbReference type="Pfam" id="PF00448">
    <property type="entry name" value="SRP54"/>
    <property type="match status" value="1"/>
</dbReference>
<dbReference type="PANTHER" id="PTHR43134:SF1">
    <property type="entry name" value="SIGNAL RECOGNITION PARTICLE RECEPTOR SUBUNIT ALPHA"/>
    <property type="match status" value="1"/>
</dbReference>
<dbReference type="GO" id="GO:0005525">
    <property type="term" value="F:GTP binding"/>
    <property type="evidence" value="ECO:0007669"/>
    <property type="project" value="UniProtKB-KW"/>
</dbReference>
<keyword evidence="3" id="KW-0342">GTP-binding</keyword>
<reference evidence="7" key="1">
    <citation type="submission" date="2013-08" db="EMBL/GenBank/DDBJ databases">
        <authorList>
            <person name="Mendez C."/>
            <person name="Richter M."/>
            <person name="Ferrer M."/>
            <person name="Sanchez J."/>
        </authorList>
    </citation>
    <scope>NUCLEOTIDE SEQUENCE</scope>
</reference>
<proteinExistence type="inferred from homology"/>
<protein>
    <submittedName>
        <fullName evidence="7">Signal recognition particle-docking protein FtsY</fullName>
    </submittedName>
</protein>
<evidence type="ECO:0000256" key="2">
    <source>
        <dbReference type="ARBA" id="ARBA00022741"/>
    </source>
</evidence>
<dbReference type="GO" id="GO:0005886">
    <property type="term" value="C:plasma membrane"/>
    <property type="evidence" value="ECO:0007669"/>
    <property type="project" value="TreeGrafter"/>
</dbReference>
<name>T1AV73_9ZZZZ</name>
<evidence type="ECO:0000256" key="1">
    <source>
        <dbReference type="ARBA" id="ARBA00008531"/>
    </source>
</evidence>
<sequence>MASGKTTTIGKLARRLREEGRSVLLAAGDTFRAAAIEQLDGLGRAQRPSCVAQHAGADPAAVVFDALQSARARGVDVMIADTAGRLHSQSHLM</sequence>